<keyword evidence="2" id="KW-0472">Membrane</keyword>
<feature type="region of interest" description="Disordered" evidence="1">
    <location>
        <begin position="242"/>
        <end position="277"/>
    </location>
</feature>
<reference evidence="4 5" key="1">
    <citation type="submission" date="2016-06" db="EMBL/GenBank/DDBJ databases">
        <title>Draft genome of Moraxella nonliquefaciens CCUG 60284.</title>
        <authorList>
            <person name="Salva-Serra F."/>
            <person name="Engstrom-Jakobsson H."/>
            <person name="Thorell K."/>
            <person name="Gonzales-Siles L."/>
            <person name="Karlsson R."/>
            <person name="Boulund F."/>
            <person name="Engstrand L."/>
            <person name="Kristiansson E."/>
            <person name="Moore E."/>
        </authorList>
    </citation>
    <scope>NUCLEOTIDE SEQUENCE [LARGE SCALE GENOMIC DNA]</scope>
    <source>
        <strain evidence="4 5">CCUG 60284</strain>
    </source>
</reference>
<dbReference type="Proteomes" id="UP000092671">
    <property type="component" value="Unassembled WGS sequence"/>
</dbReference>
<proteinExistence type="predicted"/>
<gene>
    <name evidence="4" type="ORF">A9Z60_06765</name>
</gene>
<feature type="compositionally biased region" description="Polar residues" evidence="1">
    <location>
        <begin position="255"/>
        <end position="266"/>
    </location>
</feature>
<feature type="signal peptide" evidence="3">
    <location>
        <begin position="1"/>
        <end position="19"/>
    </location>
</feature>
<dbReference type="NCBIfam" id="NF041109">
    <property type="entry name" value="VF_TspB_C_term"/>
    <property type="match status" value="1"/>
</dbReference>
<keyword evidence="2" id="KW-1133">Transmembrane helix</keyword>
<comment type="caution">
    <text evidence="4">The sequence shown here is derived from an EMBL/GenBank/DDBJ whole genome shotgun (WGS) entry which is preliminary data.</text>
</comment>
<feature type="transmembrane region" description="Helical" evidence="2">
    <location>
        <begin position="365"/>
        <end position="385"/>
    </location>
</feature>
<sequence length="389" mass="43454">MSRLFLFVFFLFFASFAYANANSSVTTGYNRANLISQIKRAIKSPKSPIPSTLIGLGVTGIIEGIEKIQKDMENPNFIDEKAKEHISHTDTQTTHGGASGGGGAIGYDYIYRGVAYSSPEEVKAQMLRTIEENGWKFSRQRDGYYYQHWYVNMRDRTMTFYAQVAQKNDPACARLNNRCGWSTSFSGEIVPIGKTNKRTIVNSNEQARDIALDRVINDLIDKHEEELKTAIPTGVGTGVGTGTGVDAGVGTNTGSQEATDEATQVHTPPTPKDTPKPFEVPKFCTWASSVCNFMDWVKQEPPQIEKTKVGEIKESDIDWRQYAERKWLNFGNAQCPQDVRIPVQWMTVQQDIVISYVPFCKFATMIKPAVILGAYISALMIISVGRQRE</sequence>
<dbReference type="EMBL" id="LZDN01000004">
    <property type="protein sequence ID" value="OBX51697.1"/>
    <property type="molecule type" value="Genomic_DNA"/>
</dbReference>
<protein>
    <submittedName>
        <fullName evidence="4">Uncharacterized protein</fullName>
    </submittedName>
</protein>
<dbReference type="RefSeq" id="WP_066892302.1">
    <property type="nucleotide sequence ID" value="NZ_LZDN01000004.1"/>
</dbReference>
<feature type="chain" id="PRO_5008611736" evidence="3">
    <location>
        <begin position="20"/>
        <end position="389"/>
    </location>
</feature>
<keyword evidence="2" id="KW-0812">Transmembrane</keyword>
<dbReference type="OrthoDB" id="6713686at2"/>
<keyword evidence="3" id="KW-0732">Signal</keyword>
<evidence type="ECO:0000256" key="3">
    <source>
        <dbReference type="SAM" id="SignalP"/>
    </source>
</evidence>
<evidence type="ECO:0000256" key="2">
    <source>
        <dbReference type="SAM" id="Phobius"/>
    </source>
</evidence>
<evidence type="ECO:0000256" key="1">
    <source>
        <dbReference type="SAM" id="MobiDB-lite"/>
    </source>
</evidence>
<accession>A0A1B8PL38</accession>
<evidence type="ECO:0000313" key="5">
    <source>
        <dbReference type="Proteomes" id="UP000092671"/>
    </source>
</evidence>
<name>A0A1B8PL38_MORNO</name>
<organism evidence="4 5">
    <name type="scientific">Moraxella nonliquefaciens</name>
    <dbReference type="NCBI Taxonomy" id="478"/>
    <lineage>
        <taxon>Bacteria</taxon>
        <taxon>Pseudomonadati</taxon>
        <taxon>Pseudomonadota</taxon>
        <taxon>Gammaproteobacteria</taxon>
        <taxon>Moraxellales</taxon>
        <taxon>Moraxellaceae</taxon>
        <taxon>Moraxella</taxon>
    </lineage>
</organism>
<evidence type="ECO:0000313" key="4">
    <source>
        <dbReference type="EMBL" id="OBX51697.1"/>
    </source>
</evidence>
<dbReference type="AlphaFoldDB" id="A0A1B8PL38"/>